<dbReference type="InterPro" id="IPR050270">
    <property type="entry name" value="DegV_domain_contain"/>
</dbReference>
<dbReference type="Gene3D" id="3.40.50.10170">
    <property type="match status" value="1"/>
</dbReference>
<organism evidence="2 3">
    <name type="scientific">Deinococcus navajonensis</name>
    <dbReference type="NCBI Taxonomy" id="309884"/>
    <lineage>
        <taxon>Bacteria</taxon>
        <taxon>Thermotogati</taxon>
        <taxon>Deinococcota</taxon>
        <taxon>Deinococci</taxon>
        <taxon>Deinococcales</taxon>
        <taxon>Deinococcaceae</taxon>
        <taxon>Deinococcus</taxon>
    </lineage>
</organism>
<dbReference type="InterPro" id="IPR043168">
    <property type="entry name" value="DegV_C"/>
</dbReference>
<sequence>MIAVLTDSTSDLSPEAAQQYGVHVIPLTVQMNGRDFLDWQEIDPDAVYDHLRQGGQATTQPPSVAFFEQHYRRLLQTHDAVLSVHISGQLSETVQRAREAASRLPEPDRVRVVDSLLTTAPLAEVVLAAHQAIGAGQSMEEAEALIHGLREQMSTDFSVASLEYLRRSGRIGRAQQVMGNMLNLRPVLHFEEGRLSVVKRLRAPQVLPDMLAQAAQRFGQRPVTVTIVHAGRDAARIAELRDAVGRSGLNIRQGRALLLGPVIGAHVGPGTFGVLVRPLHDQAGE</sequence>
<accession>A0ABV8XIX7</accession>
<dbReference type="NCBIfam" id="TIGR00762">
    <property type="entry name" value="DegV"/>
    <property type="match status" value="1"/>
</dbReference>
<reference evidence="3" key="1">
    <citation type="journal article" date="2019" name="Int. J. Syst. Evol. Microbiol.">
        <title>The Global Catalogue of Microorganisms (GCM) 10K type strain sequencing project: providing services to taxonomists for standard genome sequencing and annotation.</title>
        <authorList>
            <consortium name="The Broad Institute Genomics Platform"/>
            <consortium name="The Broad Institute Genome Sequencing Center for Infectious Disease"/>
            <person name="Wu L."/>
            <person name="Ma J."/>
        </authorList>
    </citation>
    <scope>NUCLEOTIDE SEQUENCE [LARGE SCALE GENOMIC DNA]</scope>
    <source>
        <strain evidence="3">CCUG 56029</strain>
    </source>
</reference>
<dbReference type="PANTHER" id="PTHR33434:SF2">
    <property type="entry name" value="FATTY ACID-BINDING PROTEIN TM_1468"/>
    <property type="match status" value="1"/>
</dbReference>
<evidence type="ECO:0000313" key="2">
    <source>
        <dbReference type="EMBL" id="MFC4425514.1"/>
    </source>
</evidence>
<protein>
    <submittedName>
        <fullName evidence="2">DegV family protein</fullName>
    </submittedName>
</protein>
<evidence type="ECO:0000256" key="1">
    <source>
        <dbReference type="ARBA" id="ARBA00023121"/>
    </source>
</evidence>
<comment type="caution">
    <text evidence="2">The sequence shown here is derived from an EMBL/GenBank/DDBJ whole genome shotgun (WGS) entry which is preliminary data.</text>
</comment>
<dbReference type="PANTHER" id="PTHR33434">
    <property type="entry name" value="DEGV DOMAIN-CONTAINING PROTEIN DR_1986-RELATED"/>
    <property type="match status" value="1"/>
</dbReference>
<dbReference type="SUPFAM" id="SSF82549">
    <property type="entry name" value="DAK1/DegV-like"/>
    <property type="match status" value="1"/>
</dbReference>
<keyword evidence="3" id="KW-1185">Reference proteome</keyword>
<evidence type="ECO:0000313" key="3">
    <source>
        <dbReference type="Proteomes" id="UP001595998"/>
    </source>
</evidence>
<dbReference type="PROSITE" id="PS51482">
    <property type="entry name" value="DEGV"/>
    <property type="match status" value="1"/>
</dbReference>
<name>A0ABV8XIX7_9DEIO</name>
<keyword evidence="1" id="KW-0446">Lipid-binding</keyword>
<dbReference type="RefSeq" id="WP_380036976.1">
    <property type="nucleotide sequence ID" value="NZ_JBHSEH010000005.1"/>
</dbReference>
<dbReference type="Pfam" id="PF02645">
    <property type="entry name" value="DegV"/>
    <property type="match status" value="1"/>
</dbReference>
<dbReference type="Proteomes" id="UP001595998">
    <property type="component" value="Unassembled WGS sequence"/>
</dbReference>
<dbReference type="Gene3D" id="3.30.1180.10">
    <property type="match status" value="1"/>
</dbReference>
<dbReference type="EMBL" id="JBHSEH010000005">
    <property type="protein sequence ID" value="MFC4425514.1"/>
    <property type="molecule type" value="Genomic_DNA"/>
</dbReference>
<dbReference type="InterPro" id="IPR003797">
    <property type="entry name" value="DegV"/>
</dbReference>
<gene>
    <name evidence="2" type="ORF">ACFOZ9_04760</name>
</gene>
<proteinExistence type="predicted"/>